<reference evidence="8" key="1">
    <citation type="submission" date="2016-07" db="EMBL/GenBank/DDBJ databases">
        <title>De novo transcriptome assembly of four accessions of the metal hyperaccumulator plant Noccaea caerulescens.</title>
        <authorList>
            <person name="Blande D."/>
            <person name="Halimaa P."/>
            <person name="Tervahauta A.I."/>
            <person name="Aarts M.G."/>
            <person name="Karenlampi S.O."/>
        </authorList>
    </citation>
    <scope>NUCLEOTIDE SEQUENCE</scope>
</reference>
<dbReference type="GO" id="GO:0005739">
    <property type="term" value="C:mitochondrion"/>
    <property type="evidence" value="ECO:0007669"/>
    <property type="project" value="UniProtKB-ARBA"/>
</dbReference>
<dbReference type="GO" id="GO:0009507">
    <property type="term" value="C:chloroplast"/>
    <property type="evidence" value="ECO:0007669"/>
    <property type="project" value="UniProtKB-SubCell"/>
</dbReference>
<comment type="catalytic activity">
    <reaction evidence="7">
        <text>N-terminal N-formyl-L-methionyl-[peptide] + H2O = N-terminal L-methionyl-[peptide] + formate</text>
        <dbReference type="Rhea" id="RHEA:24420"/>
        <dbReference type="Rhea" id="RHEA-COMP:10639"/>
        <dbReference type="Rhea" id="RHEA-COMP:10640"/>
        <dbReference type="ChEBI" id="CHEBI:15377"/>
        <dbReference type="ChEBI" id="CHEBI:15740"/>
        <dbReference type="ChEBI" id="CHEBI:49298"/>
        <dbReference type="ChEBI" id="CHEBI:64731"/>
        <dbReference type="EC" id="3.5.1.88"/>
    </reaction>
</comment>
<evidence type="ECO:0000256" key="1">
    <source>
        <dbReference type="ARBA" id="ARBA00010759"/>
    </source>
</evidence>
<keyword evidence="3 7" id="KW-0479">Metal-binding</keyword>
<dbReference type="HAMAP" id="MF_00163">
    <property type="entry name" value="Pep_deformylase"/>
    <property type="match status" value="1"/>
</dbReference>
<dbReference type="Gene3D" id="3.90.45.10">
    <property type="entry name" value="Peptide deformylase"/>
    <property type="match status" value="1"/>
</dbReference>
<comment type="subcellular location">
    <subcellularLocation>
        <location evidence="7">Plastid</location>
        <location evidence="7">Chloroplast</location>
    </subcellularLocation>
</comment>
<dbReference type="PANTHER" id="PTHR10458:SF2">
    <property type="entry name" value="PEPTIDE DEFORMYLASE, MITOCHONDRIAL"/>
    <property type="match status" value="1"/>
</dbReference>
<dbReference type="PRINTS" id="PR01576">
    <property type="entry name" value="PDEFORMYLASE"/>
</dbReference>
<organism evidence="8">
    <name type="scientific">Noccaea caerulescens</name>
    <name type="common">Alpine penny-cress</name>
    <name type="synonym">Thlaspi caerulescens</name>
    <dbReference type="NCBI Taxonomy" id="107243"/>
    <lineage>
        <taxon>Eukaryota</taxon>
        <taxon>Viridiplantae</taxon>
        <taxon>Streptophyta</taxon>
        <taxon>Embryophyta</taxon>
        <taxon>Tracheophyta</taxon>
        <taxon>Spermatophyta</taxon>
        <taxon>Magnoliopsida</taxon>
        <taxon>eudicotyledons</taxon>
        <taxon>Gunneridae</taxon>
        <taxon>Pentapetalae</taxon>
        <taxon>rosids</taxon>
        <taxon>malvids</taxon>
        <taxon>Brassicales</taxon>
        <taxon>Brassicaceae</taxon>
        <taxon>Coluteocarpeae</taxon>
        <taxon>Noccaea</taxon>
    </lineage>
</organism>
<sequence>MLGRKKRVTIPETGQQTYFKKCPIGTPRDQAATAMATLFRFSVRLLPVSAAVTCRSFRFPHSMLNRKLYNSSSSPSSLTTKAGWLLGLGDKKKKSILPEIVAAGDPVLHEKAREVDPEEIGSERIQKIIDDMIKVMRLAPGVGLAAPQIGVPLRIIVLEDTKEYISYAPKEEILAQERRSFDLMVMVNPELKERSNKKALFFEGCLSVDGFRAAVERYLQVVVTGYDRQGKRIEVNASGWQARILQHECDHLDGILYVDKMVPRTFRTVDNLDLPLAEGCPKLGPQ</sequence>
<dbReference type="NCBIfam" id="NF001159">
    <property type="entry name" value="PRK00150.1-3"/>
    <property type="match status" value="1"/>
</dbReference>
<keyword evidence="7" id="KW-0934">Plastid</keyword>
<evidence type="ECO:0000256" key="6">
    <source>
        <dbReference type="ARBA" id="ARBA00037114"/>
    </source>
</evidence>
<comment type="function">
    <text evidence="6 7">Removes the formyl group from the N-terminal Met of newly synthesized proteins.</text>
</comment>
<accession>A0A1J3E5E7</accession>
<evidence type="ECO:0000256" key="2">
    <source>
        <dbReference type="ARBA" id="ARBA00012175"/>
    </source>
</evidence>
<dbReference type="GO" id="GO:0046872">
    <property type="term" value="F:metal ion binding"/>
    <property type="evidence" value="ECO:0007669"/>
    <property type="project" value="UniProtKB-KW"/>
</dbReference>
<protein>
    <recommendedName>
        <fullName evidence="2 7">Peptide deformylase</fullName>
        <ecNumber evidence="2 7">3.5.1.88</ecNumber>
    </recommendedName>
</protein>
<dbReference type="GO" id="GO:0042586">
    <property type="term" value="F:peptide deformylase activity"/>
    <property type="evidence" value="ECO:0007669"/>
    <property type="project" value="UniProtKB-EC"/>
</dbReference>
<keyword evidence="7" id="KW-0150">Chloroplast</keyword>
<dbReference type="FunFam" id="3.90.45.10:FF:000003">
    <property type="entry name" value="Peptide deformylase"/>
    <property type="match status" value="1"/>
</dbReference>
<dbReference type="EC" id="3.5.1.88" evidence="2 7"/>
<dbReference type="CDD" id="cd00487">
    <property type="entry name" value="Pep_deformylase"/>
    <property type="match status" value="1"/>
</dbReference>
<keyword evidence="4 7" id="KW-0378">Hydrolase</keyword>
<dbReference type="InterPro" id="IPR023635">
    <property type="entry name" value="Peptide_deformylase"/>
</dbReference>
<evidence type="ECO:0000256" key="3">
    <source>
        <dbReference type="ARBA" id="ARBA00022723"/>
    </source>
</evidence>
<evidence type="ECO:0000256" key="7">
    <source>
        <dbReference type="RuleBase" id="RU362111"/>
    </source>
</evidence>
<dbReference type="Pfam" id="PF01327">
    <property type="entry name" value="Pep_deformylase"/>
    <property type="match status" value="1"/>
</dbReference>
<name>A0A1J3E5E7_NOCCA</name>
<evidence type="ECO:0000313" key="8">
    <source>
        <dbReference type="EMBL" id="JAU26502.1"/>
    </source>
</evidence>
<dbReference type="InterPro" id="IPR036821">
    <property type="entry name" value="Peptide_deformylase_sf"/>
</dbReference>
<dbReference type="PANTHER" id="PTHR10458">
    <property type="entry name" value="PEPTIDE DEFORMYLASE"/>
    <property type="match status" value="1"/>
</dbReference>
<dbReference type="NCBIfam" id="TIGR00079">
    <property type="entry name" value="pept_deformyl"/>
    <property type="match status" value="1"/>
</dbReference>
<keyword evidence="7" id="KW-0809">Transit peptide</keyword>
<gene>
    <name evidence="8" type="ORF">GA_TR11070_c0_g1_i1_g.35732</name>
</gene>
<evidence type="ECO:0000256" key="5">
    <source>
        <dbReference type="ARBA" id="ARBA00022917"/>
    </source>
</evidence>
<dbReference type="EMBL" id="GEVI01005818">
    <property type="protein sequence ID" value="JAU26502.1"/>
    <property type="molecule type" value="Transcribed_RNA"/>
</dbReference>
<dbReference type="GO" id="GO:0006412">
    <property type="term" value="P:translation"/>
    <property type="evidence" value="ECO:0007669"/>
    <property type="project" value="UniProtKB-KW"/>
</dbReference>
<proteinExistence type="inferred from homology"/>
<keyword evidence="5 7" id="KW-0648">Protein biosynthesis</keyword>
<dbReference type="SUPFAM" id="SSF56420">
    <property type="entry name" value="Peptide deformylase"/>
    <property type="match status" value="1"/>
</dbReference>
<comment type="similarity">
    <text evidence="1 7">Belongs to the polypeptide deformylase family.</text>
</comment>
<evidence type="ECO:0000256" key="4">
    <source>
        <dbReference type="ARBA" id="ARBA00022801"/>
    </source>
</evidence>
<dbReference type="AlphaFoldDB" id="A0A1J3E5E7"/>